<dbReference type="STRING" id="717606.PaecuDRAFT_0538"/>
<dbReference type="NCBIfam" id="TIGR02168">
    <property type="entry name" value="SMC_prok_B"/>
    <property type="match status" value="1"/>
</dbReference>
<dbReference type="GO" id="GO:0005694">
    <property type="term" value="C:chromosome"/>
    <property type="evidence" value="ECO:0007669"/>
    <property type="project" value="InterPro"/>
</dbReference>
<name>E0I413_9BACL</name>
<comment type="similarity">
    <text evidence="7">Belongs to the SMC family.</text>
</comment>
<dbReference type="OrthoDB" id="9808768at2"/>
<evidence type="ECO:0000256" key="2">
    <source>
        <dbReference type="ARBA" id="ARBA00022490"/>
    </source>
</evidence>
<proteinExistence type="inferred from homology"/>
<comment type="function">
    <text evidence="7">Required for chromosome condensation and partitioning.</text>
</comment>
<accession>E0I413</accession>
<dbReference type="Gene3D" id="1.20.1060.20">
    <property type="match status" value="1"/>
</dbReference>
<keyword evidence="2 7" id="KW-0963">Cytoplasm</keyword>
<dbReference type="Pfam" id="PF02463">
    <property type="entry name" value="SMC_N"/>
    <property type="match status" value="1"/>
</dbReference>
<dbReference type="PANTHER" id="PTHR43977">
    <property type="entry name" value="STRUCTURAL MAINTENANCE OF CHROMOSOMES PROTEIN 3"/>
    <property type="match status" value="1"/>
</dbReference>
<evidence type="ECO:0000313" key="10">
    <source>
        <dbReference type="Proteomes" id="UP000005387"/>
    </source>
</evidence>
<comment type="domain">
    <text evidence="7">Contains large globular domains required for ATP hydrolysis at each terminus and a third globular domain forming a flexible hinge near the middle of the molecule. These domains are separated by coiled-coil structures.</text>
</comment>
<evidence type="ECO:0000256" key="7">
    <source>
        <dbReference type="HAMAP-Rule" id="MF_01894"/>
    </source>
</evidence>
<comment type="subunit">
    <text evidence="7">Homodimer.</text>
</comment>
<dbReference type="RefSeq" id="WP_006036555.1">
    <property type="nucleotide sequence ID" value="NZ_AEDD01000001.1"/>
</dbReference>
<dbReference type="CDD" id="cd03278">
    <property type="entry name" value="ABC_SMC_barmotin"/>
    <property type="match status" value="2"/>
</dbReference>
<dbReference type="SMART" id="SM00968">
    <property type="entry name" value="SMC_hinge"/>
    <property type="match status" value="1"/>
</dbReference>
<dbReference type="Pfam" id="PF06470">
    <property type="entry name" value="SMC_hinge"/>
    <property type="match status" value="1"/>
</dbReference>
<dbReference type="HAMAP" id="MF_01894">
    <property type="entry name" value="Smc_prok"/>
    <property type="match status" value="1"/>
</dbReference>
<feature type="coiled-coil region" evidence="7">
    <location>
        <begin position="167"/>
        <end position="201"/>
    </location>
</feature>
<dbReference type="GO" id="GO:0006260">
    <property type="term" value="P:DNA replication"/>
    <property type="evidence" value="ECO:0007669"/>
    <property type="project" value="UniProtKB-UniRule"/>
</dbReference>
<evidence type="ECO:0000313" key="9">
    <source>
        <dbReference type="EMBL" id="EFM13027.1"/>
    </source>
</evidence>
<dbReference type="GO" id="GO:0005524">
    <property type="term" value="F:ATP binding"/>
    <property type="evidence" value="ECO:0007669"/>
    <property type="project" value="UniProtKB-UniRule"/>
</dbReference>
<organism evidence="9 10">
    <name type="scientific">Paenibacillus curdlanolyticus YK9</name>
    <dbReference type="NCBI Taxonomy" id="717606"/>
    <lineage>
        <taxon>Bacteria</taxon>
        <taxon>Bacillati</taxon>
        <taxon>Bacillota</taxon>
        <taxon>Bacilli</taxon>
        <taxon>Bacillales</taxon>
        <taxon>Paenibacillaceae</taxon>
        <taxon>Paenibacillus</taxon>
    </lineage>
</organism>
<dbReference type="AlphaFoldDB" id="E0I413"/>
<evidence type="ECO:0000256" key="3">
    <source>
        <dbReference type="ARBA" id="ARBA00022741"/>
    </source>
</evidence>
<dbReference type="InterPro" id="IPR027417">
    <property type="entry name" value="P-loop_NTPase"/>
</dbReference>
<gene>
    <name evidence="7" type="primary">smc</name>
    <name evidence="9" type="ORF">PaecuDRAFT_0538</name>
</gene>
<dbReference type="InterPro" id="IPR036277">
    <property type="entry name" value="SMC_hinge_sf"/>
</dbReference>
<feature type="coiled-coil region" evidence="7">
    <location>
        <begin position="677"/>
        <end position="865"/>
    </location>
</feature>
<dbReference type="EMBL" id="AEDD01000001">
    <property type="protein sequence ID" value="EFM13027.1"/>
    <property type="molecule type" value="Genomic_DNA"/>
</dbReference>
<feature type="coiled-coil region" evidence="7">
    <location>
        <begin position="908"/>
        <end position="956"/>
    </location>
</feature>
<keyword evidence="4 7" id="KW-0067">ATP-binding</keyword>
<dbReference type="GO" id="GO:0007059">
    <property type="term" value="P:chromosome segregation"/>
    <property type="evidence" value="ECO:0007669"/>
    <property type="project" value="UniProtKB-UniRule"/>
</dbReference>
<dbReference type="GO" id="GO:0007062">
    <property type="term" value="P:sister chromatid cohesion"/>
    <property type="evidence" value="ECO:0007669"/>
    <property type="project" value="InterPro"/>
</dbReference>
<dbReference type="PIRSF" id="PIRSF005719">
    <property type="entry name" value="SMC"/>
    <property type="match status" value="1"/>
</dbReference>
<protein>
    <recommendedName>
        <fullName evidence="7">Chromosome partition protein Smc</fullName>
    </recommendedName>
</protein>
<dbReference type="Gene3D" id="3.40.50.300">
    <property type="entry name" value="P-loop containing nucleotide triphosphate hydrolases"/>
    <property type="match status" value="2"/>
</dbReference>
<keyword evidence="3 7" id="KW-0547">Nucleotide-binding</keyword>
<keyword evidence="6 7" id="KW-0238">DNA-binding</keyword>
<dbReference type="Gene3D" id="3.30.70.1620">
    <property type="match status" value="1"/>
</dbReference>
<evidence type="ECO:0000256" key="1">
    <source>
        <dbReference type="ARBA" id="ARBA00004496"/>
    </source>
</evidence>
<dbReference type="InterPro" id="IPR003395">
    <property type="entry name" value="RecF/RecN/SMC_N"/>
</dbReference>
<dbReference type="SUPFAM" id="SSF52540">
    <property type="entry name" value="P-loop containing nucleoside triphosphate hydrolases"/>
    <property type="match status" value="1"/>
</dbReference>
<evidence type="ECO:0000259" key="8">
    <source>
        <dbReference type="SMART" id="SM00968"/>
    </source>
</evidence>
<dbReference type="FunFam" id="3.40.50.300:FF:000901">
    <property type="entry name" value="Chromosome partition protein Smc"/>
    <property type="match status" value="1"/>
</dbReference>
<comment type="subcellular location">
    <subcellularLocation>
        <location evidence="1 7">Cytoplasm</location>
    </subcellularLocation>
</comment>
<dbReference type="GO" id="GO:0003677">
    <property type="term" value="F:DNA binding"/>
    <property type="evidence" value="ECO:0007669"/>
    <property type="project" value="UniProtKB-UniRule"/>
</dbReference>
<dbReference type="FunFam" id="3.40.50.300:FF:000984">
    <property type="entry name" value="Chromosome partition protein Smc"/>
    <property type="match status" value="1"/>
</dbReference>
<feature type="domain" description="SMC hinge" evidence="8">
    <location>
        <begin position="523"/>
        <end position="642"/>
    </location>
</feature>
<evidence type="ECO:0000256" key="5">
    <source>
        <dbReference type="ARBA" id="ARBA00023054"/>
    </source>
</evidence>
<dbReference type="GO" id="GO:0030261">
    <property type="term" value="P:chromosome condensation"/>
    <property type="evidence" value="ECO:0007669"/>
    <property type="project" value="InterPro"/>
</dbReference>
<keyword evidence="5 7" id="KW-0175">Coiled coil</keyword>
<dbReference type="Proteomes" id="UP000005387">
    <property type="component" value="Unassembled WGS sequence"/>
</dbReference>
<dbReference type="GO" id="GO:0016887">
    <property type="term" value="F:ATP hydrolysis activity"/>
    <property type="evidence" value="ECO:0007669"/>
    <property type="project" value="InterPro"/>
</dbReference>
<dbReference type="InterPro" id="IPR010935">
    <property type="entry name" value="SMC_hinge"/>
</dbReference>
<dbReference type="eggNOG" id="COG1196">
    <property type="taxonomic scope" value="Bacteria"/>
</dbReference>
<evidence type="ECO:0000256" key="4">
    <source>
        <dbReference type="ARBA" id="ARBA00022840"/>
    </source>
</evidence>
<dbReference type="SUPFAM" id="SSF75553">
    <property type="entry name" value="Smc hinge domain"/>
    <property type="match status" value="1"/>
</dbReference>
<feature type="binding site" evidence="7">
    <location>
        <begin position="32"/>
        <end position="39"/>
    </location>
    <ligand>
        <name>ATP</name>
        <dbReference type="ChEBI" id="CHEBI:30616"/>
    </ligand>
</feature>
<sequence length="1196" mass="136053">MFLKRIELAGFKSFADKTEMEFVRGITAVVGPNGSGKSNISDSIRWVLGEQSAKSLRGGKMEDIIFAGSDARKAVNFGEVSLTLDNGDNALPLEYDEVTVTRRVHRSGDSEYMINKQPCRLKDITELFMDTGIGKEAYSIIGQGRIEEILSTRSEDRRGIFEEASGIVKFKSRKREAQRKLDETEQNLLRIHDLVSELEDQVEPLRAQSEKAIRYKSLREQLQTQEISMYVHQIETVHTSWNEATAKLGDLEKVRLTHASVVSKHDALLEKDRQRLREIETELDQLHESMLQLSEDYEKCEGFGEVLKERKRNLEQNKRQLEESVTSLDERIVSLMKEEADYRAKVAVLEEQTARLREQLVQEEEQLIGAVGASGQEAEETLKTELLEVLSAMSQARNEIRYCEQQQEAVKRKMDRLGDEETKWSQQQEELSARRVELSERLESTLESLNKAKTRYMEENQRSQSSSKLLEETQQTVRKWEQRLDALVARRDTMKEMQDALDGFMHGVREVLKAARKPQGGLSGVHGAVAELMRVPERIEMAVETALSGALQHVVMENEASARTAIAFLKQRQLGRATFLPLDVIRGRNVPEADRRHASSVEGFVGVAADLVSCERKYESIVANLLGNVLIAETLEQANRIASKCQYRYRVVTLEGDIVNAGGSMTGGSLQKKGASLLGRQRQIEQMDEEIKQSEQQVEKLRLQLSDLRKEQSIRGQDIEELRAQGERYRIEEQHLKSELQQIDKQLAQLQEQLELHHADRTGQLTEQGDLAAASEAARARLVELTAREAQLQQLIQEAEVRRKASESAREELQGQLTDLKILAAKTEQEKFSLEDQAARIRVDINRAKQELSAMRGIQAQLKEDEDRHAEESIGQIEQLNDLRLKKDGCAERTDFMRAERAQMVRGLEDGESETKEQRNMLRETEDKMRQTEIAVNRLDVELDNLLRKLSEEYELSYELAKERYPVPEDVPAAQQAVRDLKRQIASLGDVNLGAIEEYQRVKERYEFLDTQRNDLIDAKTTLYQVIREMDDEMSKRFRVTFEAIRTHFVVVFAKLFGGGRADLILAEPDRILDTGIDIVAQPPGKKLQNLQLLSGGERALTAIALLFAILQVKPVPFCVLDEVEAALDEANVARFAQYLREFSHLTQFIVVTHRKGTMEEADVLYGVTMEEGGVSKLVSVRLEDEDFADEEVASA</sequence>
<feature type="coiled-coil region" evidence="7">
    <location>
        <begin position="393"/>
        <end position="497"/>
    </location>
</feature>
<keyword evidence="10" id="KW-1185">Reference proteome</keyword>
<dbReference type="GO" id="GO:0005737">
    <property type="term" value="C:cytoplasm"/>
    <property type="evidence" value="ECO:0007669"/>
    <property type="project" value="UniProtKB-SubCell"/>
</dbReference>
<dbReference type="InterPro" id="IPR024704">
    <property type="entry name" value="SMC"/>
</dbReference>
<dbReference type="InterPro" id="IPR011890">
    <property type="entry name" value="SMC_prok"/>
</dbReference>
<feature type="coiled-coil region" evidence="7">
    <location>
        <begin position="269"/>
        <end position="366"/>
    </location>
</feature>
<reference evidence="9 10" key="1">
    <citation type="submission" date="2010-07" db="EMBL/GenBank/DDBJ databases">
        <title>The draft genome of Paenibacillus curdlanolyticus YK9.</title>
        <authorList>
            <consortium name="US DOE Joint Genome Institute (JGI-PGF)"/>
            <person name="Lucas S."/>
            <person name="Copeland A."/>
            <person name="Lapidus A."/>
            <person name="Cheng J.-F."/>
            <person name="Bruce D."/>
            <person name="Goodwin L."/>
            <person name="Pitluck S."/>
            <person name="Land M.L."/>
            <person name="Hauser L."/>
            <person name="Chang Y.-J."/>
            <person name="Jeffries C."/>
            <person name="Anderson I.J."/>
            <person name="Johnson E."/>
            <person name="Loganathan U."/>
            <person name="Mulhopadhyay B."/>
            <person name="Kyrpides N."/>
            <person name="Woyke T.J."/>
        </authorList>
    </citation>
    <scope>NUCLEOTIDE SEQUENCE [LARGE SCALE GENOMIC DNA]</scope>
    <source>
        <strain evidence="9 10">YK9</strain>
    </source>
</reference>
<evidence type="ECO:0000256" key="6">
    <source>
        <dbReference type="ARBA" id="ARBA00023125"/>
    </source>
</evidence>